<name>A0AAD5T175_9FUNG</name>
<dbReference type="Pfam" id="PF09805">
    <property type="entry name" value="Nop25"/>
    <property type="match status" value="1"/>
</dbReference>
<evidence type="ECO:0000256" key="4">
    <source>
        <dbReference type="ARBA" id="ARBA00023242"/>
    </source>
</evidence>
<proteinExistence type="inferred from homology"/>
<evidence type="ECO:0000256" key="2">
    <source>
        <dbReference type="ARBA" id="ARBA00007175"/>
    </source>
</evidence>
<feature type="region of interest" description="Disordered" evidence="5">
    <location>
        <begin position="88"/>
        <end position="118"/>
    </location>
</feature>
<keyword evidence="3" id="KW-0175">Coiled coil</keyword>
<keyword evidence="7" id="KW-1185">Reference proteome</keyword>
<evidence type="ECO:0000256" key="3">
    <source>
        <dbReference type="ARBA" id="ARBA00023054"/>
    </source>
</evidence>
<dbReference type="AlphaFoldDB" id="A0AAD5T175"/>
<feature type="compositionally biased region" description="Basic and acidic residues" evidence="5">
    <location>
        <begin position="1"/>
        <end position="23"/>
    </location>
</feature>
<protein>
    <recommendedName>
        <fullName evidence="8">Ribosomal RNA-processing protein 17</fullName>
    </recommendedName>
</protein>
<dbReference type="Proteomes" id="UP001211907">
    <property type="component" value="Unassembled WGS sequence"/>
</dbReference>
<comment type="caution">
    <text evidence="6">The sequence shown here is derived from an EMBL/GenBank/DDBJ whole genome shotgun (WGS) entry which is preliminary data.</text>
</comment>
<feature type="compositionally biased region" description="Low complexity" evidence="5">
    <location>
        <begin position="24"/>
        <end position="38"/>
    </location>
</feature>
<accession>A0AAD5T175</accession>
<evidence type="ECO:0000313" key="7">
    <source>
        <dbReference type="Proteomes" id="UP001211907"/>
    </source>
</evidence>
<evidence type="ECO:0008006" key="8">
    <source>
        <dbReference type="Google" id="ProtNLM"/>
    </source>
</evidence>
<dbReference type="EMBL" id="JADGJH010000934">
    <property type="protein sequence ID" value="KAJ3120814.1"/>
    <property type="molecule type" value="Genomic_DNA"/>
</dbReference>
<dbReference type="GO" id="GO:0005730">
    <property type="term" value="C:nucleolus"/>
    <property type="evidence" value="ECO:0007669"/>
    <property type="project" value="UniProtKB-SubCell"/>
</dbReference>
<evidence type="ECO:0000313" key="6">
    <source>
        <dbReference type="EMBL" id="KAJ3120814.1"/>
    </source>
</evidence>
<feature type="region of interest" description="Disordered" evidence="5">
    <location>
        <begin position="1"/>
        <end position="65"/>
    </location>
</feature>
<comment type="similarity">
    <text evidence="2">Belongs to the RRP17 family.</text>
</comment>
<organism evidence="6 7">
    <name type="scientific">Physocladia obscura</name>
    <dbReference type="NCBI Taxonomy" id="109957"/>
    <lineage>
        <taxon>Eukaryota</taxon>
        <taxon>Fungi</taxon>
        <taxon>Fungi incertae sedis</taxon>
        <taxon>Chytridiomycota</taxon>
        <taxon>Chytridiomycota incertae sedis</taxon>
        <taxon>Chytridiomycetes</taxon>
        <taxon>Chytridiales</taxon>
        <taxon>Chytriomycetaceae</taxon>
        <taxon>Physocladia</taxon>
    </lineage>
</organism>
<evidence type="ECO:0000256" key="1">
    <source>
        <dbReference type="ARBA" id="ARBA00004604"/>
    </source>
</evidence>
<gene>
    <name evidence="6" type="ORF">HK100_012643</name>
</gene>
<keyword evidence="4" id="KW-0539">Nucleus</keyword>
<dbReference type="GO" id="GO:0019843">
    <property type="term" value="F:rRNA binding"/>
    <property type="evidence" value="ECO:0007669"/>
    <property type="project" value="TreeGrafter"/>
</dbReference>
<reference evidence="6" key="1">
    <citation type="submission" date="2020-05" db="EMBL/GenBank/DDBJ databases">
        <title>Phylogenomic resolution of chytrid fungi.</title>
        <authorList>
            <person name="Stajich J.E."/>
            <person name="Amses K."/>
            <person name="Simmons R."/>
            <person name="Seto K."/>
            <person name="Myers J."/>
            <person name="Bonds A."/>
            <person name="Quandt C.A."/>
            <person name="Barry K."/>
            <person name="Liu P."/>
            <person name="Grigoriev I."/>
            <person name="Longcore J.E."/>
            <person name="James T.Y."/>
        </authorList>
    </citation>
    <scope>NUCLEOTIDE SEQUENCE</scope>
    <source>
        <strain evidence="6">JEL0513</strain>
    </source>
</reference>
<dbReference type="PANTHER" id="PTHR14577">
    <property type="entry name" value="NUCLEOLAR PROTEIN 12"/>
    <property type="match status" value="1"/>
</dbReference>
<dbReference type="PANTHER" id="PTHR14577:SF0">
    <property type="entry name" value="NUCLEOLAR PROTEIN 12"/>
    <property type="match status" value="1"/>
</dbReference>
<sequence>MGKKEKQDKKDARKENARRKESNKPAASKQSSSSSSSKGGKKNLKVKPYSFKPKKQHLQKNREEFIEYDDTRRQDYLTGFHKRKLEKIKAAKARDAKIERDEKREARKEKRSKLSEVKDDVEHIEAIAESRRLAKLAESNQEEEEDIYSEDFDASIRGPAVASKVSALSSKRVEKKAVAGGKKIVTVTIEDFEM</sequence>
<evidence type="ECO:0000256" key="5">
    <source>
        <dbReference type="SAM" id="MobiDB-lite"/>
    </source>
</evidence>
<comment type="subcellular location">
    <subcellularLocation>
        <location evidence="1">Nucleus</location>
        <location evidence="1">Nucleolus</location>
    </subcellularLocation>
</comment>
<dbReference type="InterPro" id="IPR019186">
    <property type="entry name" value="Nucleolar_protein_12"/>
</dbReference>